<protein>
    <recommendedName>
        <fullName evidence="1">DNA-binding protein H-NS-like N-terminal domain-containing protein</fullName>
    </recommendedName>
</protein>
<evidence type="ECO:0000313" key="2">
    <source>
        <dbReference type="EMBL" id="QIF92341.1"/>
    </source>
</evidence>
<sequence>MHDLTKNDEYDITRRVLASVTSMRSCFKNTPIDLIDDILGKLTGIKEEKEAEYRQFETEAVERNDKRLQAVTLLEEAGLPVPNELLQPITAEFLATGQITTTKKSKGISKPRKASLAWRNPEKNGEWEKYSSGRLANWVAKAKNEYGESDETLAIYAEEYNKEMGFE</sequence>
<dbReference type="RefSeq" id="WP_050878449.1">
    <property type="nucleotide sequence ID" value="NZ_CP045009.1"/>
</dbReference>
<proteinExistence type="predicted"/>
<keyword evidence="2" id="KW-0614">Plasmid</keyword>
<organism evidence="2 3">
    <name type="scientific">Proteus terrae subsp. cibarius</name>
    <dbReference type="NCBI Taxonomy" id="626774"/>
    <lineage>
        <taxon>Bacteria</taxon>
        <taxon>Pseudomonadati</taxon>
        <taxon>Pseudomonadota</taxon>
        <taxon>Gammaproteobacteria</taxon>
        <taxon>Enterobacterales</taxon>
        <taxon>Morganellaceae</taxon>
        <taxon>Proteus</taxon>
    </lineage>
</organism>
<geneLocation type="plasmid" evidence="3">
    <name>pzf1-cfr</name>
</geneLocation>
<name>A0ABX6JT18_9GAMM</name>
<reference evidence="2 3" key="1">
    <citation type="submission" date="2020-01" db="EMBL/GenBank/DDBJ databases">
        <title>The genomic epidemiology of tigecycline resistance gene tet(X) variants in a swine farm in China.</title>
        <authorList>
            <person name="Peng K."/>
            <person name="Li R."/>
        </authorList>
    </citation>
    <scope>NUCLEOTIDE SEQUENCE [LARGE SCALE GENOMIC DNA]</scope>
    <source>
        <strain evidence="2 3">ZF1</strain>
        <plasmid evidence="3">pzf1-cfr</plasmid>
    </source>
</reference>
<gene>
    <name evidence="2" type="ORF">GTH23_20070</name>
</gene>
<dbReference type="Proteomes" id="UP000501338">
    <property type="component" value="Plasmid pZF1-cfr"/>
</dbReference>
<dbReference type="InterPro" id="IPR027454">
    <property type="entry name" value="Histone_HNS_N"/>
</dbReference>
<dbReference type="Gene3D" id="1.10.287.1050">
    <property type="entry name" value="H-NS histone-like proteins"/>
    <property type="match status" value="1"/>
</dbReference>
<keyword evidence="3" id="KW-1185">Reference proteome</keyword>
<accession>A0ABX6JT18</accession>
<evidence type="ECO:0000313" key="3">
    <source>
        <dbReference type="Proteomes" id="UP000501338"/>
    </source>
</evidence>
<dbReference type="EMBL" id="CP047341">
    <property type="protein sequence ID" value="QIF92341.1"/>
    <property type="molecule type" value="Genomic_DNA"/>
</dbReference>
<dbReference type="InterPro" id="IPR054180">
    <property type="entry name" value="H-NS-like_N"/>
</dbReference>
<feature type="domain" description="DNA-binding protein H-NS-like N-terminal" evidence="1">
    <location>
        <begin position="13"/>
        <end position="80"/>
    </location>
</feature>
<evidence type="ECO:0000259" key="1">
    <source>
        <dbReference type="Pfam" id="PF22470"/>
    </source>
</evidence>
<dbReference type="Pfam" id="PF22470">
    <property type="entry name" value="Histone_HNS_N"/>
    <property type="match status" value="1"/>
</dbReference>